<gene>
    <name evidence="6" type="primary">feaR_1</name>
    <name evidence="6" type="ORF">NCTC10821_02288</name>
</gene>
<accession>A0A378TG41</accession>
<dbReference type="GO" id="GO:0016301">
    <property type="term" value="F:kinase activity"/>
    <property type="evidence" value="ECO:0007669"/>
    <property type="project" value="UniProtKB-KW"/>
</dbReference>
<dbReference type="Proteomes" id="UP000254978">
    <property type="component" value="Unassembled WGS sequence"/>
</dbReference>
<dbReference type="InterPro" id="IPR013767">
    <property type="entry name" value="PAS_fold"/>
</dbReference>
<dbReference type="GO" id="GO:0043565">
    <property type="term" value="F:sequence-specific DNA binding"/>
    <property type="evidence" value="ECO:0007669"/>
    <property type="project" value="InterPro"/>
</dbReference>
<proteinExistence type="predicted"/>
<dbReference type="Gene3D" id="1.10.10.60">
    <property type="entry name" value="Homeodomain-like"/>
    <property type="match status" value="1"/>
</dbReference>
<dbReference type="SMART" id="SM00091">
    <property type="entry name" value="PAS"/>
    <property type="match status" value="1"/>
</dbReference>
<name>A0A378TG41_9MYCO</name>
<dbReference type="InterPro" id="IPR000014">
    <property type="entry name" value="PAS"/>
</dbReference>
<dbReference type="PANTHER" id="PTHR47893:SF1">
    <property type="entry name" value="REGULATORY PROTEIN PCHR"/>
    <property type="match status" value="1"/>
</dbReference>
<evidence type="ECO:0000259" key="5">
    <source>
        <dbReference type="PROSITE" id="PS50112"/>
    </source>
</evidence>
<keyword evidence="7" id="KW-1185">Reference proteome</keyword>
<dbReference type="Gene3D" id="3.30.450.20">
    <property type="entry name" value="PAS domain"/>
    <property type="match status" value="1"/>
</dbReference>
<dbReference type="PROSITE" id="PS50112">
    <property type="entry name" value="PAS"/>
    <property type="match status" value="1"/>
</dbReference>
<dbReference type="InterPro" id="IPR009057">
    <property type="entry name" value="Homeodomain-like_sf"/>
</dbReference>
<dbReference type="PROSITE" id="PS00041">
    <property type="entry name" value="HTH_ARAC_FAMILY_1"/>
    <property type="match status" value="1"/>
</dbReference>
<dbReference type="InterPro" id="IPR035965">
    <property type="entry name" value="PAS-like_dom_sf"/>
</dbReference>
<dbReference type="SUPFAM" id="SSF55785">
    <property type="entry name" value="PYP-like sensor domain (PAS domain)"/>
    <property type="match status" value="1"/>
</dbReference>
<dbReference type="InterPro" id="IPR053142">
    <property type="entry name" value="PchR_regulatory_protein"/>
</dbReference>
<dbReference type="PANTHER" id="PTHR47893">
    <property type="entry name" value="REGULATORY PROTEIN PCHR"/>
    <property type="match status" value="1"/>
</dbReference>
<dbReference type="OrthoDB" id="9799345at2"/>
<dbReference type="InterPro" id="IPR018062">
    <property type="entry name" value="HTH_AraC-typ_CS"/>
</dbReference>
<dbReference type="Pfam" id="PF12833">
    <property type="entry name" value="HTH_18"/>
    <property type="match status" value="1"/>
</dbReference>
<dbReference type="AlphaFoldDB" id="A0A378TG41"/>
<dbReference type="SMART" id="SM00342">
    <property type="entry name" value="HTH_ARAC"/>
    <property type="match status" value="1"/>
</dbReference>
<keyword evidence="3" id="KW-0804">Transcription</keyword>
<evidence type="ECO:0000256" key="2">
    <source>
        <dbReference type="ARBA" id="ARBA00023125"/>
    </source>
</evidence>
<dbReference type="Pfam" id="PF00989">
    <property type="entry name" value="PAS"/>
    <property type="match status" value="1"/>
</dbReference>
<dbReference type="CDD" id="cd00130">
    <property type="entry name" value="PAS"/>
    <property type="match status" value="1"/>
</dbReference>
<evidence type="ECO:0000313" key="6">
    <source>
        <dbReference type="EMBL" id="STZ58773.1"/>
    </source>
</evidence>
<evidence type="ECO:0000259" key="4">
    <source>
        <dbReference type="PROSITE" id="PS01124"/>
    </source>
</evidence>
<evidence type="ECO:0000256" key="3">
    <source>
        <dbReference type="ARBA" id="ARBA00023163"/>
    </source>
</evidence>
<keyword evidence="2" id="KW-0238">DNA-binding</keyword>
<dbReference type="SUPFAM" id="SSF46689">
    <property type="entry name" value="Homeodomain-like"/>
    <property type="match status" value="1"/>
</dbReference>
<keyword evidence="6" id="KW-0808">Transferase</keyword>
<reference evidence="6 7" key="1">
    <citation type="submission" date="2018-06" db="EMBL/GenBank/DDBJ databases">
        <authorList>
            <consortium name="Pathogen Informatics"/>
            <person name="Doyle S."/>
        </authorList>
    </citation>
    <scope>NUCLEOTIDE SEQUENCE [LARGE SCALE GENOMIC DNA]</scope>
    <source>
        <strain evidence="6 7">NCTC10821</strain>
    </source>
</reference>
<sequence length="297" mass="32469">MSSPRDGAPQWQDAHTDRHFAHGELGLTSALPGVNTVQLCGSSVDVMGTVDAELLSAVVEAAPTPLWVIEADGTVALANQAAVNVLDYASVADVIGAPSHDTLHRWRLDGSRYASHACPIVDHRGARAGSHPEWFFTRVGRPIPVTWSIRPLGRGGAKLLSFTDASEQMAVHRREFARAPSRAELRSRLLAHVSVRFRDPEFTPAVLAGESHLSLRLVQQVLSEDGRSPATEIRRKRLELACTLLRSGSTVQQACRASGFSEPGTFTRAFRRHFDMSPSEWLRKNSNQPESAEIASR</sequence>
<dbReference type="GO" id="GO:0003700">
    <property type="term" value="F:DNA-binding transcription factor activity"/>
    <property type="evidence" value="ECO:0007669"/>
    <property type="project" value="InterPro"/>
</dbReference>
<dbReference type="EMBL" id="UGQT01000001">
    <property type="protein sequence ID" value="STZ58773.1"/>
    <property type="molecule type" value="Genomic_DNA"/>
</dbReference>
<evidence type="ECO:0000256" key="1">
    <source>
        <dbReference type="ARBA" id="ARBA00023015"/>
    </source>
</evidence>
<feature type="domain" description="PAS" evidence="5">
    <location>
        <begin position="51"/>
        <end position="88"/>
    </location>
</feature>
<keyword evidence="1" id="KW-0805">Transcription regulation</keyword>
<evidence type="ECO:0000313" key="7">
    <source>
        <dbReference type="Proteomes" id="UP000254978"/>
    </source>
</evidence>
<keyword evidence="6" id="KW-0418">Kinase</keyword>
<feature type="domain" description="HTH araC/xylS-type" evidence="4">
    <location>
        <begin position="187"/>
        <end position="284"/>
    </location>
</feature>
<dbReference type="InterPro" id="IPR018060">
    <property type="entry name" value="HTH_AraC"/>
</dbReference>
<dbReference type="PROSITE" id="PS01124">
    <property type="entry name" value="HTH_ARAC_FAMILY_2"/>
    <property type="match status" value="1"/>
</dbReference>
<organism evidence="6 7">
    <name type="scientific">Mycolicibacterium tokaiense</name>
    <dbReference type="NCBI Taxonomy" id="39695"/>
    <lineage>
        <taxon>Bacteria</taxon>
        <taxon>Bacillati</taxon>
        <taxon>Actinomycetota</taxon>
        <taxon>Actinomycetes</taxon>
        <taxon>Mycobacteriales</taxon>
        <taxon>Mycobacteriaceae</taxon>
        <taxon>Mycolicibacterium</taxon>
    </lineage>
</organism>
<protein>
    <submittedName>
        <fullName evidence="6">Two-component system sensor kinase</fullName>
    </submittedName>
</protein>